<evidence type="ECO:0000313" key="1">
    <source>
        <dbReference type="EMBL" id="MFI7587434.1"/>
    </source>
</evidence>
<comment type="caution">
    <text evidence="1">The sequence shown here is derived from an EMBL/GenBank/DDBJ whole genome shotgun (WGS) entry which is preliminary data.</text>
</comment>
<dbReference type="Pfam" id="PF04075">
    <property type="entry name" value="F420H2_quin_red"/>
    <property type="match status" value="1"/>
</dbReference>
<dbReference type="Gene3D" id="2.30.110.10">
    <property type="entry name" value="Electron Transport, Fmn-binding Protein, Chain A"/>
    <property type="match status" value="1"/>
</dbReference>
<dbReference type="RefSeq" id="WP_398279114.1">
    <property type="nucleotide sequence ID" value="NZ_JBITLV010000003.1"/>
</dbReference>
<dbReference type="InterPro" id="IPR004378">
    <property type="entry name" value="F420H2_quin_Rdtase"/>
</dbReference>
<evidence type="ECO:0000313" key="2">
    <source>
        <dbReference type="Proteomes" id="UP001612915"/>
    </source>
</evidence>
<protein>
    <submittedName>
        <fullName evidence="1">Nitroreductase family deazaflavin-dependent oxidoreductase</fullName>
    </submittedName>
</protein>
<proteinExistence type="predicted"/>
<dbReference type="NCBIfam" id="TIGR00026">
    <property type="entry name" value="hi_GC_TIGR00026"/>
    <property type="match status" value="1"/>
</dbReference>
<accession>A0ABW8AM33</accession>
<keyword evidence="2" id="KW-1185">Reference proteome</keyword>
<dbReference type="Proteomes" id="UP001612915">
    <property type="component" value="Unassembled WGS sequence"/>
</dbReference>
<name>A0ABW8AM33_9ACTN</name>
<dbReference type="InterPro" id="IPR012349">
    <property type="entry name" value="Split_barrel_FMN-bd"/>
</dbReference>
<dbReference type="EMBL" id="JBITLV010000003">
    <property type="protein sequence ID" value="MFI7587434.1"/>
    <property type="molecule type" value="Genomic_DNA"/>
</dbReference>
<organism evidence="1 2">
    <name type="scientific">Spongisporangium articulatum</name>
    <dbReference type="NCBI Taxonomy" id="3362603"/>
    <lineage>
        <taxon>Bacteria</taxon>
        <taxon>Bacillati</taxon>
        <taxon>Actinomycetota</taxon>
        <taxon>Actinomycetes</taxon>
        <taxon>Kineosporiales</taxon>
        <taxon>Kineosporiaceae</taxon>
        <taxon>Spongisporangium</taxon>
    </lineage>
</organism>
<reference evidence="1 2" key="1">
    <citation type="submission" date="2024-10" db="EMBL/GenBank/DDBJ databases">
        <title>The Natural Products Discovery Center: Release of the First 8490 Sequenced Strains for Exploring Actinobacteria Biosynthetic Diversity.</title>
        <authorList>
            <person name="Kalkreuter E."/>
            <person name="Kautsar S.A."/>
            <person name="Yang D."/>
            <person name="Bader C.D."/>
            <person name="Teijaro C.N."/>
            <person name="Fluegel L."/>
            <person name="Davis C.M."/>
            <person name="Simpson J.R."/>
            <person name="Lauterbach L."/>
            <person name="Steele A.D."/>
            <person name="Gui C."/>
            <person name="Meng S."/>
            <person name="Li G."/>
            <person name="Viehrig K."/>
            <person name="Ye F."/>
            <person name="Su P."/>
            <person name="Kiefer A.F."/>
            <person name="Nichols A."/>
            <person name="Cepeda A.J."/>
            <person name="Yan W."/>
            <person name="Fan B."/>
            <person name="Jiang Y."/>
            <person name="Adhikari A."/>
            <person name="Zheng C.-J."/>
            <person name="Schuster L."/>
            <person name="Cowan T.M."/>
            <person name="Smanski M.J."/>
            <person name="Chevrette M.G."/>
            <person name="De Carvalho L.P.S."/>
            <person name="Shen B."/>
        </authorList>
    </citation>
    <scope>NUCLEOTIDE SEQUENCE [LARGE SCALE GENOMIC DNA]</scope>
    <source>
        <strain evidence="1 2">NPDC049639</strain>
    </source>
</reference>
<sequence>MSRPGPLLRRLLALPTALYHHGWGFLLGERFLELEHVGRRTGRTHHTVLEVVAHVPGTGEVAVLAGFGATSDWLLNLRSGGPARVHLGRRDFAARCRSVPAEEAESLLGGYERRNRLAGPVVRRVLSALVGWPYDGTPAARRRLVEQLPMVALAPQSPEEGRR</sequence>
<gene>
    <name evidence="1" type="ORF">ACIB24_10210</name>
</gene>